<dbReference type="Pfam" id="PF22825">
    <property type="entry name" value="HpiC1-like"/>
    <property type="match status" value="1"/>
</dbReference>
<organism evidence="1">
    <name type="scientific">marine sediment metagenome</name>
    <dbReference type="NCBI Taxonomy" id="412755"/>
    <lineage>
        <taxon>unclassified sequences</taxon>
        <taxon>metagenomes</taxon>
        <taxon>ecological metagenomes</taxon>
    </lineage>
</organism>
<protein>
    <recommendedName>
        <fullName evidence="2">DUF642 domain-containing protein</fullName>
    </recommendedName>
</protein>
<sequence length="247" mass="26171">TQLQDFSLYLPAVLSDDAWADKTIGVAIRATGVPGGVWVLDNVRLTESPPVSIPIENASFEAPVVDPNGFGALPYVDGWTEIDLDTLSSTNTGVFANTQVGSPDHLVNAHGSQLAFLGSQTGNALEQDLDTTYKIGCDYRLTVAVGVSSLFPPSSAEPVDTFELVLYYRDANEPVDIVRQAVEAAGLSSTQLVDVSLYLPTVQPGDAWAGMAIGVALRATGAPGGFWDMDHVRLIESLLDPPLVLTV</sequence>
<dbReference type="AlphaFoldDB" id="X0YC16"/>
<proteinExistence type="predicted"/>
<name>X0YC16_9ZZZZ</name>
<gene>
    <name evidence="1" type="ORF">S01H1_68725</name>
</gene>
<feature type="non-terminal residue" evidence="1">
    <location>
        <position position="1"/>
    </location>
</feature>
<evidence type="ECO:0000313" key="1">
    <source>
        <dbReference type="EMBL" id="GAG34376.1"/>
    </source>
</evidence>
<comment type="caution">
    <text evidence="1">The sequence shown here is derived from an EMBL/GenBank/DDBJ whole genome shotgun (WGS) entry which is preliminary data.</text>
</comment>
<evidence type="ECO:0008006" key="2">
    <source>
        <dbReference type="Google" id="ProtNLM"/>
    </source>
</evidence>
<reference evidence="1" key="1">
    <citation type="journal article" date="2014" name="Front. Microbiol.">
        <title>High frequency of phylogenetically diverse reductive dehalogenase-homologous genes in deep subseafloor sedimentary metagenomes.</title>
        <authorList>
            <person name="Kawai M."/>
            <person name="Futagami T."/>
            <person name="Toyoda A."/>
            <person name="Takaki Y."/>
            <person name="Nishi S."/>
            <person name="Hori S."/>
            <person name="Arai W."/>
            <person name="Tsubouchi T."/>
            <person name="Morono Y."/>
            <person name="Uchiyama I."/>
            <person name="Ito T."/>
            <person name="Fujiyama A."/>
            <person name="Inagaki F."/>
            <person name="Takami H."/>
        </authorList>
    </citation>
    <scope>NUCLEOTIDE SEQUENCE</scope>
    <source>
        <strain evidence="1">Expedition CK06-06</strain>
    </source>
</reference>
<dbReference type="InterPro" id="IPR054720">
    <property type="entry name" value="HpiC1"/>
</dbReference>
<accession>X0YC16</accession>
<feature type="non-terminal residue" evidence="1">
    <location>
        <position position="247"/>
    </location>
</feature>
<dbReference type="EMBL" id="BARS01045585">
    <property type="protein sequence ID" value="GAG34376.1"/>
    <property type="molecule type" value="Genomic_DNA"/>
</dbReference>